<keyword evidence="2" id="KW-1185">Reference proteome</keyword>
<name>A0A100W5G4_9MYCO</name>
<evidence type="ECO:0000313" key="2">
    <source>
        <dbReference type="Proteomes" id="UP000069620"/>
    </source>
</evidence>
<dbReference type="AlphaFoldDB" id="A0A100W5G4"/>
<reference evidence="2" key="1">
    <citation type="journal article" date="2016" name="Genome Announc.">
        <title>Draft Genome Sequences of Five Rapidly Growing Mycobacterium Species, M. thermoresistibile, M. fortuitum subsp. acetamidolyticum, M. canariasense, M. brisbanense, and M. novocastrense.</title>
        <authorList>
            <person name="Katahira K."/>
            <person name="Ogura Y."/>
            <person name="Gotoh Y."/>
            <person name="Hayashi T."/>
        </authorList>
    </citation>
    <scope>NUCLEOTIDE SEQUENCE [LARGE SCALE GENOMIC DNA]</scope>
    <source>
        <strain evidence="2">JCM15654</strain>
    </source>
</reference>
<dbReference type="STRING" id="146020.RMCB_6055"/>
<dbReference type="Proteomes" id="UP000069620">
    <property type="component" value="Unassembled WGS sequence"/>
</dbReference>
<dbReference type="Gene3D" id="3.30.450.20">
    <property type="entry name" value="PAS domain"/>
    <property type="match status" value="1"/>
</dbReference>
<reference evidence="2" key="2">
    <citation type="submission" date="2016-02" db="EMBL/GenBank/DDBJ databases">
        <title>Draft genome sequence of five rapidly growing Mycobacterium species.</title>
        <authorList>
            <person name="Katahira K."/>
            <person name="Gotou Y."/>
            <person name="Iida K."/>
            <person name="Ogura Y."/>
            <person name="Hayashi T."/>
        </authorList>
    </citation>
    <scope>NUCLEOTIDE SEQUENCE [LARGE SCALE GENOMIC DNA]</scope>
    <source>
        <strain evidence="2">JCM15654</strain>
    </source>
</reference>
<gene>
    <name evidence="1" type="ORF">RMCB_6055</name>
</gene>
<dbReference type="CDD" id="cd12913">
    <property type="entry name" value="PDC1_MCP_like"/>
    <property type="match status" value="1"/>
</dbReference>
<evidence type="ECO:0000313" key="1">
    <source>
        <dbReference type="EMBL" id="GAS91959.1"/>
    </source>
</evidence>
<dbReference type="EMBL" id="BCSX01000053">
    <property type="protein sequence ID" value="GAS91959.1"/>
    <property type="molecule type" value="Genomic_DNA"/>
</dbReference>
<sequence>MSTMAEAEDDLPALLDRVAGVVGTRMDELFELVEIVHRRVGEIIDGFAERHRAPDRAALASVRPLLQELLAADQPLLEGFDMAFGSDTLSDATRWLECWRRDADGNSYFVKHILNPDAVGFYDYQSHDWFTAPIAAGHPVTTGPYIDVGGIDVCTITLGIPLKAASGGTAVIGADLSIPGLEALLLRTLNTRRHQVVLLAANERVVVSNSARHVTGSRLRLADSERIVHTVPVRSRDPERLPWRIVALS</sequence>
<accession>A0A100W5G4</accession>
<proteinExistence type="predicted"/>
<evidence type="ECO:0008006" key="3">
    <source>
        <dbReference type="Google" id="ProtNLM"/>
    </source>
</evidence>
<comment type="caution">
    <text evidence="1">The sequence shown here is derived from an EMBL/GenBank/DDBJ whole genome shotgun (WGS) entry which is preliminary data.</text>
</comment>
<organism evidence="1 2">
    <name type="scientific">Mycolicibacterium brisbanense</name>
    <dbReference type="NCBI Taxonomy" id="146020"/>
    <lineage>
        <taxon>Bacteria</taxon>
        <taxon>Bacillati</taxon>
        <taxon>Actinomycetota</taxon>
        <taxon>Actinomycetes</taxon>
        <taxon>Mycobacteriales</taxon>
        <taxon>Mycobacteriaceae</taxon>
        <taxon>Mycolicibacterium</taxon>
    </lineage>
</organism>
<protein>
    <recommendedName>
        <fullName evidence="3">Cache domain-containing protein</fullName>
    </recommendedName>
</protein>